<sequence length="190" mass="20540">MIISQNGGQQRAQRSSSSRRQRRRRQLPRARSSPALDSTSTGRGSSRGARVVIGVLIRRVLRRIVSRCPPASNDDELAFVRHVGAEGPGSPLARQSSPHAEASSMRHRDGEAVQDAEHRCLVHGQPSVPQPLAGPVLHPRCQQGRSTPSSTSPRAPRLRPPAGPNDPHPSRMTKKGEARAHLDLAALSLT</sequence>
<dbReference type="EMBL" id="JH688666">
    <property type="protein sequence ID" value="EJD32772.1"/>
    <property type="molecule type" value="Genomic_DNA"/>
</dbReference>
<feature type="compositionally biased region" description="Basic residues" evidence="1">
    <location>
        <begin position="17"/>
        <end position="28"/>
    </location>
</feature>
<evidence type="ECO:0000313" key="3">
    <source>
        <dbReference type="Proteomes" id="UP000006514"/>
    </source>
</evidence>
<dbReference type="AlphaFoldDB" id="J0D2C6"/>
<proteinExistence type="predicted"/>
<dbReference type="Proteomes" id="UP000006514">
    <property type="component" value="Unassembled WGS sequence"/>
</dbReference>
<accession>J0D2C6</accession>
<gene>
    <name evidence="2" type="ORF">AURDEDRAFT_178132</name>
</gene>
<organism evidence="2 3">
    <name type="scientific">Auricularia subglabra (strain TFB-10046 / SS5)</name>
    <name type="common">White-rot fungus</name>
    <name type="synonym">Auricularia delicata (strain TFB10046)</name>
    <dbReference type="NCBI Taxonomy" id="717982"/>
    <lineage>
        <taxon>Eukaryota</taxon>
        <taxon>Fungi</taxon>
        <taxon>Dikarya</taxon>
        <taxon>Basidiomycota</taxon>
        <taxon>Agaricomycotina</taxon>
        <taxon>Agaricomycetes</taxon>
        <taxon>Auriculariales</taxon>
        <taxon>Auriculariaceae</taxon>
        <taxon>Auricularia</taxon>
    </lineage>
</organism>
<reference evidence="3" key="1">
    <citation type="journal article" date="2012" name="Science">
        <title>The Paleozoic origin of enzymatic lignin decomposition reconstructed from 31 fungal genomes.</title>
        <authorList>
            <person name="Floudas D."/>
            <person name="Binder M."/>
            <person name="Riley R."/>
            <person name="Barry K."/>
            <person name="Blanchette R.A."/>
            <person name="Henrissat B."/>
            <person name="Martinez A.T."/>
            <person name="Otillar R."/>
            <person name="Spatafora J.W."/>
            <person name="Yadav J.S."/>
            <person name="Aerts A."/>
            <person name="Benoit I."/>
            <person name="Boyd A."/>
            <person name="Carlson A."/>
            <person name="Copeland A."/>
            <person name="Coutinho P.M."/>
            <person name="de Vries R.P."/>
            <person name="Ferreira P."/>
            <person name="Findley K."/>
            <person name="Foster B."/>
            <person name="Gaskell J."/>
            <person name="Glotzer D."/>
            <person name="Gorecki P."/>
            <person name="Heitman J."/>
            <person name="Hesse C."/>
            <person name="Hori C."/>
            <person name="Igarashi K."/>
            <person name="Jurgens J.A."/>
            <person name="Kallen N."/>
            <person name="Kersten P."/>
            <person name="Kohler A."/>
            <person name="Kuees U."/>
            <person name="Kumar T.K.A."/>
            <person name="Kuo A."/>
            <person name="LaButti K."/>
            <person name="Larrondo L.F."/>
            <person name="Lindquist E."/>
            <person name="Ling A."/>
            <person name="Lombard V."/>
            <person name="Lucas S."/>
            <person name="Lundell T."/>
            <person name="Martin R."/>
            <person name="McLaughlin D.J."/>
            <person name="Morgenstern I."/>
            <person name="Morin E."/>
            <person name="Murat C."/>
            <person name="Nagy L.G."/>
            <person name="Nolan M."/>
            <person name="Ohm R.A."/>
            <person name="Patyshakuliyeva A."/>
            <person name="Rokas A."/>
            <person name="Ruiz-Duenas F.J."/>
            <person name="Sabat G."/>
            <person name="Salamov A."/>
            <person name="Samejima M."/>
            <person name="Schmutz J."/>
            <person name="Slot J.C."/>
            <person name="St John F."/>
            <person name="Stenlid J."/>
            <person name="Sun H."/>
            <person name="Sun S."/>
            <person name="Syed K."/>
            <person name="Tsang A."/>
            <person name="Wiebenga A."/>
            <person name="Young D."/>
            <person name="Pisabarro A."/>
            <person name="Eastwood D.C."/>
            <person name="Martin F."/>
            <person name="Cullen D."/>
            <person name="Grigoriev I.V."/>
            <person name="Hibbett D.S."/>
        </authorList>
    </citation>
    <scope>NUCLEOTIDE SEQUENCE [LARGE SCALE GENOMIC DNA]</scope>
    <source>
        <strain evidence="3">TFB10046</strain>
    </source>
</reference>
<name>J0D2C6_AURST</name>
<feature type="compositionally biased region" description="Pro residues" evidence="1">
    <location>
        <begin position="158"/>
        <end position="167"/>
    </location>
</feature>
<feature type="compositionally biased region" description="Basic and acidic residues" evidence="1">
    <location>
        <begin position="104"/>
        <end position="120"/>
    </location>
</feature>
<dbReference type="KEGG" id="adl:AURDEDRAFT_178132"/>
<feature type="region of interest" description="Disordered" evidence="1">
    <location>
        <begin position="86"/>
        <end position="179"/>
    </location>
</feature>
<feature type="compositionally biased region" description="Low complexity" evidence="1">
    <location>
        <begin position="144"/>
        <end position="155"/>
    </location>
</feature>
<feature type="compositionally biased region" description="Low complexity" evidence="1">
    <location>
        <begin position="29"/>
        <end position="46"/>
    </location>
</feature>
<evidence type="ECO:0000256" key="1">
    <source>
        <dbReference type="SAM" id="MobiDB-lite"/>
    </source>
</evidence>
<feature type="region of interest" description="Disordered" evidence="1">
    <location>
        <begin position="1"/>
        <end position="46"/>
    </location>
</feature>
<dbReference type="InParanoid" id="J0D2C6"/>
<keyword evidence="3" id="KW-1185">Reference proteome</keyword>
<evidence type="ECO:0000313" key="2">
    <source>
        <dbReference type="EMBL" id="EJD32772.1"/>
    </source>
</evidence>
<protein>
    <submittedName>
        <fullName evidence="2">Uncharacterized protein</fullName>
    </submittedName>
</protein>